<sequence>MEVAGSASCSVSLSVFIRWMRILGRVLSPRTSTESTSHIAMESPTDEEIERCRRIAAYREVTREKAKPHHALPYPLTPREQVNRRTAIKAEADRRIKIYSQACAHERSVALTGLVVQKLPLELRQLVYEKLFPRKNYEYGWRMIPAAPDGHWWLNSCANETF</sequence>
<organism evidence="1 2">
    <name type="scientific">Decorospora gaudefroyi</name>
    <dbReference type="NCBI Taxonomy" id="184978"/>
    <lineage>
        <taxon>Eukaryota</taxon>
        <taxon>Fungi</taxon>
        <taxon>Dikarya</taxon>
        <taxon>Ascomycota</taxon>
        <taxon>Pezizomycotina</taxon>
        <taxon>Dothideomycetes</taxon>
        <taxon>Pleosporomycetidae</taxon>
        <taxon>Pleosporales</taxon>
        <taxon>Pleosporineae</taxon>
        <taxon>Pleosporaceae</taxon>
        <taxon>Decorospora</taxon>
    </lineage>
</organism>
<evidence type="ECO:0000313" key="1">
    <source>
        <dbReference type="EMBL" id="KAF1828109.1"/>
    </source>
</evidence>
<gene>
    <name evidence="1" type="ORF">BDW02DRAFT_652247</name>
</gene>
<dbReference type="EMBL" id="ML975672">
    <property type="protein sequence ID" value="KAF1828109.1"/>
    <property type="molecule type" value="Genomic_DNA"/>
</dbReference>
<dbReference type="Proteomes" id="UP000800040">
    <property type="component" value="Unassembled WGS sequence"/>
</dbReference>
<dbReference type="AlphaFoldDB" id="A0A6A5JW56"/>
<accession>A0A6A5JW56</accession>
<proteinExistence type="predicted"/>
<name>A0A6A5JW56_9PLEO</name>
<reference evidence="1" key="1">
    <citation type="submission" date="2020-01" db="EMBL/GenBank/DDBJ databases">
        <authorList>
            <consortium name="DOE Joint Genome Institute"/>
            <person name="Haridas S."/>
            <person name="Albert R."/>
            <person name="Binder M."/>
            <person name="Bloem J."/>
            <person name="Labutti K."/>
            <person name="Salamov A."/>
            <person name="Andreopoulos B."/>
            <person name="Baker S.E."/>
            <person name="Barry K."/>
            <person name="Bills G."/>
            <person name="Bluhm B.H."/>
            <person name="Cannon C."/>
            <person name="Castanera R."/>
            <person name="Culley D.E."/>
            <person name="Daum C."/>
            <person name="Ezra D."/>
            <person name="Gonzalez J.B."/>
            <person name="Henrissat B."/>
            <person name="Kuo A."/>
            <person name="Liang C."/>
            <person name="Lipzen A."/>
            <person name="Lutzoni F."/>
            <person name="Magnuson J."/>
            <person name="Mondo S."/>
            <person name="Nolan M."/>
            <person name="Ohm R."/>
            <person name="Pangilinan J."/>
            <person name="Park H.-J."/>
            <person name="Ramirez L."/>
            <person name="Alfaro M."/>
            <person name="Sun H."/>
            <person name="Tritt A."/>
            <person name="Yoshinaga Y."/>
            <person name="Zwiers L.-H."/>
            <person name="Turgeon B.G."/>
            <person name="Goodwin S.B."/>
            <person name="Spatafora J.W."/>
            <person name="Crous P.W."/>
            <person name="Grigoriev I.V."/>
        </authorList>
    </citation>
    <scope>NUCLEOTIDE SEQUENCE</scope>
    <source>
        <strain evidence="1">P77</strain>
    </source>
</reference>
<evidence type="ECO:0000313" key="2">
    <source>
        <dbReference type="Proteomes" id="UP000800040"/>
    </source>
</evidence>
<keyword evidence="2" id="KW-1185">Reference proteome</keyword>
<protein>
    <submittedName>
        <fullName evidence="1">Uncharacterized protein</fullName>
    </submittedName>
</protein>